<protein>
    <submittedName>
        <fullName evidence="1">4-hydroxybenzoyl-CoA thioesterase</fullName>
    </submittedName>
</protein>
<dbReference type="Proteomes" id="UP000244978">
    <property type="component" value="Unassembled WGS sequence"/>
</dbReference>
<comment type="caution">
    <text evidence="1">The sequence shown here is derived from an EMBL/GenBank/DDBJ whole genome shotgun (WGS) entry which is preliminary data.</text>
</comment>
<proteinExistence type="predicted"/>
<dbReference type="PANTHER" id="PTHR31793">
    <property type="entry name" value="4-HYDROXYBENZOYL-COA THIOESTERASE FAMILY MEMBER"/>
    <property type="match status" value="1"/>
</dbReference>
<dbReference type="AlphaFoldDB" id="A0A2U1SZK9"/>
<dbReference type="GO" id="GO:0047617">
    <property type="term" value="F:fatty acyl-CoA hydrolase activity"/>
    <property type="evidence" value="ECO:0007669"/>
    <property type="project" value="TreeGrafter"/>
</dbReference>
<organism evidence="1 2">
    <name type="scientific">Homoserinimonas hongtaonis</name>
    <dbReference type="NCBI Taxonomy" id="2079791"/>
    <lineage>
        <taxon>Bacteria</taxon>
        <taxon>Bacillati</taxon>
        <taxon>Actinomycetota</taxon>
        <taxon>Actinomycetes</taxon>
        <taxon>Micrococcales</taxon>
        <taxon>Microbacteriaceae</taxon>
        <taxon>Homoserinimonas</taxon>
    </lineage>
</organism>
<evidence type="ECO:0000313" key="1">
    <source>
        <dbReference type="EMBL" id="PWB96973.1"/>
    </source>
</evidence>
<dbReference type="SUPFAM" id="SSF54637">
    <property type="entry name" value="Thioesterase/thiol ester dehydrase-isomerase"/>
    <property type="match status" value="1"/>
</dbReference>
<reference evidence="2" key="1">
    <citation type="submission" date="2018-04" db="EMBL/GenBank/DDBJ databases">
        <authorList>
            <person name="Liu S."/>
            <person name="Wang Z."/>
            <person name="Li J."/>
        </authorList>
    </citation>
    <scope>NUCLEOTIDE SEQUENCE [LARGE SCALE GENOMIC DNA]</scope>
    <source>
        <strain evidence="2">S1194</strain>
    </source>
</reference>
<dbReference type="RefSeq" id="WP_108516976.1">
    <property type="nucleotide sequence ID" value="NZ_CP026951.1"/>
</dbReference>
<dbReference type="OrthoDB" id="9799036at2"/>
<dbReference type="Gene3D" id="3.10.129.10">
    <property type="entry name" value="Hotdog Thioesterase"/>
    <property type="match status" value="1"/>
</dbReference>
<gene>
    <name evidence="1" type="ORF">DF220_03315</name>
</gene>
<dbReference type="CDD" id="cd00586">
    <property type="entry name" value="4HBT"/>
    <property type="match status" value="1"/>
</dbReference>
<dbReference type="EMBL" id="QEEX01000001">
    <property type="protein sequence ID" value="PWB96973.1"/>
    <property type="molecule type" value="Genomic_DNA"/>
</dbReference>
<dbReference type="InterPro" id="IPR050563">
    <property type="entry name" value="4-hydroxybenzoyl-CoA_TE"/>
</dbReference>
<dbReference type="KEGG" id="salc:C2138_08225"/>
<evidence type="ECO:0000313" key="2">
    <source>
        <dbReference type="Proteomes" id="UP000244978"/>
    </source>
</evidence>
<dbReference type="InterPro" id="IPR029069">
    <property type="entry name" value="HotDog_dom_sf"/>
</dbReference>
<dbReference type="Pfam" id="PF13279">
    <property type="entry name" value="4HBT_2"/>
    <property type="match status" value="1"/>
</dbReference>
<dbReference type="PANTHER" id="PTHR31793:SF24">
    <property type="entry name" value="LONG-CHAIN ACYL-COA THIOESTERASE FADM"/>
    <property type="match status" value="1"/>
</dbReference>
<name>A0A2U1SZK9_9MICO</name>
<sequence length="152" mass="17282">MRIHVPVHLRWGDLDAYNHVNNVEIFRVLEEARVRAFWAPDDPAEERMPSAVFDSAGTSLSLISGHRIEYLRPIAYQRAPLDVQMWFSGLSGARATIGYEVFAADPTVVCARASSTMVFVESEDYRPRRMTQHEKDAWSPYLGEPVAFVSRP</sequence>
<keyword evidence="2" id="KW-1185">Reference proteome</keyword>
<accession>A0A2U1SZK9</accession>